<protein>
    <submittedName>
        <fullName evidence="4">Cellulose binding domain-containing protein</fullName>
    </submittedName>
</protein>
<dbReference type="SUPFAM" id="SSF49384">
    <property type="entry name" value="Carbohydrate-binding domain"/>
    <property type="match status" value="1"/>
</dbReference>
<keyword evidence="2" id="KW-0732">Signal</keyword>
<dbReference type="InterPro" id="IPR036966">
    <property type="entry name" value="CBM3_sf"/>
</dbReference>
<gene>
    <name evidence="4" type="ORF">SAMN04487772_104142</name>
</gene>
<evidence type="ECO:0000313" key="4">
    <source>
        <dbReference type="EMBL" id="SES86022.1"/>
    </source>
</evidence>
<reference evidence="4 5" key="1">
    <citation type="submission" date="2016-10" db="EMBL/GenBank/DDBJ databases">
        <authorList>
            <person name="de Groot N.N."/>
        </authorList>
    </citation>
    <scope>NUCLEOTIDE SEQUENCE [LARGE SCALE GENOMIC DNA]</scope>
    <source>
        <strain evidence="4 5">DSM 1801</strain>
    </source>
</reference>
<dbReference type="InterPro" id="IPR029058">
    <property type="entry name" value="AB_hydrolase_fold"/>
</dbReference>
<dbReference type="InterPro" id="IPR001956">
    <property type="entry name" value="CBM3"/>
</dbReference>
<dbReference type="Gene3D" id="3.40.50.1820">
    <property type="entry name" value="alpha/beta hydrolase"/>
    <property type="match status" value="1"/>
</dbReference>
<dbReference type="AlphaFoldDB" id="A0A1H9ZW68"/>
<feature type="domain" description="CBM3" evidence="3">
    <location>
        <begin position="56"/>
        <end position="113"/>
    </location>
</feature>
<dbReference type="GO" id="GO:0030248">
    <property type="term" value="F:cellulose binding"/>
    <property type="evidence" value="ECO:0007669"/>
    <property type="project" value="InterPro"/>
</dbReference>
<proteinExistence type="predicted"/>
<evidence type="ECO:0000259" key="3">
    <source>
        <dbReference type="Pfam" id="PF00942"/>
    </source>
</evidence>
<feature type="chain" id="PRO_5011652048" evidence="2">
    <location>
        <begin position="30"/>
        <end position="449"/>
    </location>
</feature>
<dbReference type="RefSeq" id="WP_092476708.1">
    <property type="nucleotide sequence ID" value="NZ_FOHN01000004.1"/>
</dbReference>
<feature type="signal peptide" evidence="2">
    <location>
        <begin position="1"/>
        <end position="29"/>
    </location>
</feature>
<keyword evidence="5" id="KW-1185">Reference proteome</keyword>
<dbReference type="Gene3D" id="2.60.40.710">
    <property type="entry name" value="Endoglucanase-like"/>
    <property type="match status" value="1"/>
</dbReference>
<accession>A0A1H9ZW68</accession>
<evidence type="ECO:0000313" key="5">
    <source>
        <dbReference type="Proteomes" id="UP000199800"/>
    </source>
</evidence>
<feature type="region of interest" description="Disordered" evidence="1">
    <location>
        <begin position="162"/>
        <end position="191"/>
    </location>
</feature>
<dbReference type="GO" id="GO:0005975">
    <property type="term" value="P:carbohydrate metabolic process"/>
    <property type="evidence" value="ECO:0007669"/>
    <property type="project" value="InterPro"/>
</dbReference>
<organism evidence="4 5">
    <name type="scientific">[Clostridium] polysaccharolyticum</name>
    <dbReference type="NCBI Taxonomy" id="29364"/>
    <lineage>
        <taxon>Bacteria</taxon>
        <taxon>Bacillati</taxon>
        <taxon>Bacillota</taxon>
        <taxon>Clostridia</taxon>
        <taxon>Lachnospirales</taxon>
        <taxon>Lachnospiraceae</taxon>
    </lineage>
</organism>
<evidence type="ECO:0000256" key="1">
    <source>
        <dbReference type="SAM" id="MobiDB-lite"/>
    </source>
</evidence>
<dbReference type="Pfam" id="PF00942">
    <property type="entry name" value="CBM_3"/>
    <property type="match status" value="1"/>
</dbReference>
<dbReference type="SUPFAM" id="SSF53474">
    <property type="entry name" value="alpha/beta-Hydrolases"/>
    <property type="match status" value="1"/>
</dbReference>
<sequence>MKKGTKKFLAAALSTMLFAASLTVSPVKAAADTNPDVTLTTNVSGNISQNYIIKATQSVDLSKLVLRYYYSKTSSKAQSFTCDSAGISINVAPYYMDYSKNVAGTFKDGYLEIGIKEAYSLSNGSLSLGIRFNQSDWSSYENFKEVKFEVEYNGKVISTEKYSADAPDPSTNPSVAPSVKPSAAPSIKPSVAPSAAPSVAPSAAASGCILPKCDVDKNGPFAVTIDKGYGPNGKAWIVRPSNPGTLGVTKHPIFIWNPGGGDNVSLYEGQMKRWASQGFVVYSEESQWSGQQCVDGLKWMIEQNENPQCPLYHKMDVNKIAAGGFSLGSVGAYEVASDPHIVTTIHCDGGSFDGLGHTKWRHPTCVMNGLADGGLASNNTNRDYAAASVPIWYGGIIGGGHGSTVWDGGDAITGWLRWQVAGDTSVANMFLTPNGRFNTGKFKSQWKNW</sequence>
<dbReference type="STRING" id="29364.SAMN04487772_104142"/>
<evidence type="ECO:0000256" key="2">
    <source>
        <dbReference type="SAM" id="SignalP"/>
    </source>
</evidence>
<dbReference type="Proteomes" id="UP000199800">
    <property type="component" value="Unassembled WGS sequence"/>
</dbReference>
<feature type="compositionally biased region" description="Low complexity" evidence="1">
    <location>
        <begin position="173"/>
        <end position="191"/>
    </location>
</feature>
<name>A0A1H9ZW68_9FIRM</name>
<dbReference type="OrthoDB" id="2084974at2"/>
<dbReference type="EMBL" id="FOHN01000004">
    <property type="protein sequence ID" value="SES86022.1"/>
    <property type="molecule type" value="Genomic_DNA"/>
</dbReference>
<dbReference type="InterPro" id="IPR008965">
    <property type="entry name" value="CBM2/CBM3_carb-bd_dom_sf"/>
</dbReference>